<dbReference type="InterPro" id="IPR011990">
    <property type="entry name" value="TPR-like_helical_dom_sf"/>
</dbReference>
<organism evidence="2 3">
    <name type="scientific">Zoarces viviparus</name>
    <name type="common">Viviparous eelpout</name>
    <name type="synonym">Blennius viviparus</name>
    <dbReference type="NCBI Taxonomy" id="48416"/>
    <lineage>
        <taxon>Eukaryota</taxon>
        <taxon>Metazoa</taxon>
        <taxon>Chordata</taxon>
        <taxon>Craniata</taxon>
        <taxon>Vertebrata</taxon>
        <taxon>Euteleostomi</taxon>
        <taxon>Actinopterygii</taxon>
        <taxon>Neopterygii</taxon>
        <taxon>Teleostei</taxon>
        <taxon>Neoteleostei</taxon>
        <taxon>Acanthomorphata</taxon>
        <taxon>Eupercaria</taxon>
        <taxon>Perciformes</taxon>
        <taxon>Cottioidei</taxon>
        <taxon>Zoarcales</taxon>
        <taxon>Zoarcidae</taxon>
        <taxon>Zoarcinae</taxon>
        <taxon>Zoarces</taxon>
    </lineage>
</organism>
<dbReference type="InterPro" id="IPR039586">
    <property type="entry name" value="CFAP46"/>
</dbReference>
<proteinExistence type="predicted"/>
<accession>A0AAW1G413</accession>
<name>A0AAW1G413_ZOAVI</name>
<dbReference type="GO" id="GO:0060294">
    <property type="term" value="P:cilium movement involved in cell motility"/>
    <property type="evidence" value="ECO:0007669"/>
    <property type="project" value="InterPro"/>
</dbReference>
<feature type="region of interest" description="Disordered" evidence="1">
    <location>
        <begin position="280"/>
        <end position="312"/>
    </location>
</feature>
<dbReference type="EMBL" id="JBCEZU010000002">
    <property type="protein sequence ID" value="KAK9541897.1"/>
    <property type="molecule type" value="Genomic_DNA"/>
</dbReference>
<evidence type="ECO:0000256" key="1">
    <source>
        <dbReference type="SAM" id="MobiDB-lite"/>
    </source>
</evidence>
<dbReference type="InterPro" id="IPR057466">
    <property type="entry name" value="CFAP46_TPR"/>
</dbReference>
<evidence type="ECO:0000313" key="2">
    <source>
        <dbReference type="EMBL" id="KAK9541897.1"/>
    </source>
</evidence>
<reference evidence="2 3" key="1">
    <citation type="journal article" date="2024" name="Genome Biol. Evol.">
        <title>Chromosome-level genome assembly of the viviparous eelpout Zoarces viviparus.</title>
        <authorList>
            <person name="Fuhrmann N."/>
            <person name="Brasseur M.V."/>
            <person name="Bakowski C.E."/>
            <person name="Podsiadlowski L."/>
            <person name="Prost S."/>
            <person name="Krehenwinkel H."/>
            <person name="Mayer C."/>
        </authorList>
    </citation>
    <scope>NUCLEOTIDE SEQUENCE [LARGE SCALE GENOMIC DNA]</scope>
    <source>
        <strain evidence="2">NO-MEL_2022_Ind0_liver</strain>
    </source>
</reference>
<keyword evidence="3" id="KW-1185">Reference proteome</keyword>
<gene>
    <name evidence="2" type="ORF">VZT92_001914</name>
</gene>
<evidence type="ECO:0000313" key="3">
    <source>
        <dbReference type="Proteomes" id="UP001488805"/>
    </source>
</evidence>
<dbReference type="PANTHER" id="PTHR15977">
    <property type="entry name" value="CILIA- AND FLAGELLA-ASSOCIATED PROTEIN 46"/>
    <property type="match status" value="1"/>
</dbReference>
<protein>
    <submittedName>
        <fullName evidence="2">Uncharacterized protein</fullName>
    </submittedName>
</protein>
<comment type="caution">
    <text evidence="2">The sequence shown here is derived from an EMBL/GenBank/DDBJ whole genome shotgun (WGS) entry which is preliminary data.</text>
</comment>
<dbReference type="GO" id="GO:0035082">
    <property type="term" value="P:axoneme assembly"/>
    <property type="evidence" value="ECO:0007669"/>
    <property type="project" value="InterPro"/>
</dbReference>
<dbReference type="Pfam" id="PF25439">
    <property type="entry name" value="TPR_CFAP46_N"/>
    <property type="match status" value="1"/>
</dbReference>
<dbReference type="AlphaFoldDB" id="A0AAW1G413"/>
<dbReference type="PANTHER" id="PTHR15977:SF15">
    <property type="entry name" value="CILIA- AND FLAGELLA-ASSOCIATED PROTEIN 46"/>
    <property type="match status" value="1"/>
</dbReference>
<dbReference type="Proteomes" id="UP001488805">
    <property type="component" value="Unassembled WGS sequence"/>
</dbReference>
<dbReference type="SUPFAM" id="SSF48452">
    <property type="entry name" value="TPR-like"/>
    <property type="match status" value="1"/>
</dbReference>
<sequence>MERDIRQYLTEAKERQDSGALQSAYRLLENVAVVGTSGRTPRIAPELYVVCAEAALQLGCLEISTACLKMYFEGNPPDNQFLCRAYLCRGQLKSPPATGSVGDFEEAVLCFLKAIEISKHEPRYFFLAFNASVLYLQTVRPLLQPGRCRHLVPSLRQVVQSLDEVADQDHSWRAELMMHLIKCLVDAGEMEDAASFAKVTEEFMKSHVPHLYPRLFTLLVQHKLTERDVLIELSRQWTTLAVIYRIQEFNNKLEEMNEVEPTKEEPEQIFRLLMDCTEASAAAVDSSPPQSPTPIQPADRSVAPSDPNKCPS</sequence>